<dbReference type="AlphaFoldDB" id="A0A817XUV7"/>
<evidence type="ECO:0000313" key="2">
    <source>
        <dbReference type="EMBL" id="CAF3373828.1"/>
    </source>
</evidence>
<organism evidence="2 3">
    <name type="scientific">Rotaria socialis</name>
    <dbReference type="NCBI Taxonomy" id="392032"/>
    <lineage>
        <taxon>Eukaryota</taxon>
        <taxon>Metazoa</taxon>
        <taxon>Spiralia</taxon>
        <taxon>Gnathifera</taxon>
        <taxon>Rotifera</taxon>
        <taxon>Eurotatoria</taxon>
        <taxon>Bdelloidea</taxon>
        <taxon>Philodinida</taxon>
        <taxon>Philodinidae</taxon>
        <taxon>Rotaria</taxon>
    </lineage>
</organism>
<gene>
    <name evidence="2" type="ORF">KIK155_LOCUS5655</name>
</gene>
<comment type="caution">
    <text evidence="2">The sequence shown here is derived from an EMBL/GenBank/DDBJ whole genome shotgun (WGS) entry which is preliminary data.</text>
</comment>
<evidence type="ECO:0000313" key="3">
    <source>
        <dbReference type="Proteomes" id="UP000663865"/>
    </source>
</evidence>
<sequence>MSGVLSCLNDITSQQMAHLLIGTIAAYLGYRTVRRVGSAYSSAKEEMYAQQYSNYNDPNGYYNQGYYQNSYPNNYQPSGRQVAYPSPSGHPHHSRHHSHRPGY</sequence>
<accession>A0A817XUV7</accession>
<feature type="region of interest" description="Disordered" evidence="1">
    <location>
        <begin position="66"/>
        <end position="103"/>
    </location>
</feature>
<feature type="compositionally biased region" description="Basic residues" evidence="1">
    <location>
        <begin position="90"/>
        <end position="103"/>
    </location>
</feature>
<protein>
    <submittedName>
        <fullName evidence="2">Uncharacterized protein</fullName>
    </submittedName>
</protein>
<reference evidence="2" key="1">
    <citation type="submission" date="2021-02" db="EMBL/GenBank/DDBJ databases">
        <authorList>
            <person name="Nowell W R."/>
        </authorList>
    </citation>
    <scope>NUCLEOTIDE SEQUENCE</scope>
</reference>
<proteinExistence type="predicted"/>
<evidence type="ECO:0000256" key="1">
    <source>
        <dbReference type="SAM" id="MobiDB-lite"/>
    </source>
</evidence>
<dbReference type="Proteomes" id="UP000663865">
    <property type="component" value="Unassembled WGS sequence"/>
</dbReference>
<dbReference type="EMBL" id="CAJNYV010000652">
    <property type="protein sequence ID" value="CAF3373828.1"/>
    <property type="molecule type" value="Genomic_DNA"/>
</dbReference>
<feature type="compositionally biased region" description="Low complexity" evidence="1">
    <location>
        <begin position="66"/>
        <end position="78"/>
    </location>
</feature>
<name>A0A817XUV7_9BILA</name>